<dbReference type="EMBL" id="CP120371">
    <property type="protein sequence ID" value="WEX82555.1"/>
    <property type="molecule type" value="Genomic_DNA"/>
</dbReference>
<reference evidence="2 3" key="1">
    <citation type="submission" date="2023-03" db="EMBL/GenBank/DDBJ databases">
        <authorList>
            <person name="Kaur S."/>
            <person name="Espinosa-Saiz D."/>
            <person name="Velazquez E."/>
            <person name="Menendez E."/>
            <person name="diCenzo G.C."/>
        </authorList>
    </citation>
    <scope>NUCLEOTIDE SEQUENCE [LARGE SCALE GENOMIC DNA]</scope>
    <source>
        <strain evidence="2 3">LMG 27395</strain>
    </source>
</reference>
<dbReference type="Proteomes" id="UP001235547">
    <property type="component" value="Chromosome 1"/>
</dbReference>
<name>A0ABY8CZ30_9HYPH</name>
<feature type="transmembrane region" description="Helical" evidence="1">
    <location>
        <begin position="56"/>
        <end position="77"/>
    </location>
</feature>
<feature type="transmembrane region" description="Helical" evidence="1">
    <location>
        <begin position="21"/>
        <end position="44"/>
    </location>
</feature>
<gene>
    <name evidence="2" type="ORF">PYH38_004861</name>
</gene>
<keyword evidence="1" id="KW-0472">Membrane</keyword>
<keyword evidence="3" id="KW-1185">Reference proteome</keyword>
<keyword evidence="1" id="KW-1133">Transmembrane helix</keyword>
<protein>
    <recommendedName>
        <fullName evidence="4">Transmembrane protein</fullName>
    </recommendedName>
</protein>
<accession>A0ABY8CZ30</accession>
<feature type="transmembrane region" description="Helical" evidence="1">
    <location>
        <begin position="117"/>
        <end position="134"/>
    </location>
</feature>
<proteinExistence type="predicted"/>
<evidence type="ECO:0000313" key="2">
    <source>
        <dbReference type="EMBL" id="WEX82555.1"/>
    </source>
</evidence>
<evidence type="ECO:0008006" key="4">
    <source>
        <dbReference type="Google" id="ProtNLM"/>
    </source>
</evidence>
<evidence type="ECO:0000256" key="1">
    <source>
        <dbReference type="SAM" id="Phobius"/>
    </source>
</evidence>
<feature type="transmembrane region" description="Helical" evidence="1">
    <location>
        <begin position="89"/>
        <end position="111"/>
    </location>
</feature>
<keyword evidence="1" id="KW-0812">Transmembrane</keyword>
<organism evidence="2 3">
    <name type="scientific">Sinorhizobium numidicum</name>
    <dbReference type="NCBI Taxonomy" id="680248"/>
    <lineage>
        <taxon>Bacteria</taxon>
        <taxon>Pseudomonadati</taxon>
        <taxon>Pseudomonadota</taxon>
        <taxon>Alphaproteobacteria</taxon>
        <taxon>Hyphomicrobiales</taxon>
        <taxon>Rhizobiaceae</taxon>
        <taxon>Sinorhizobium/Ensifer group</taxon>
        <taxon>Sinorhizobium</taxon>
    </lineage>
</organism>
<sequence length="142" mass="16004">MMTLSAWFSLWLRENDVTFHLRSVLLLYALGGVLAWPLSLFAARFAAQDRAVETRFAAFVLCLAAGTIGTTAFLFALDYRVFYSQWHATTGTLTWFFQALFTSLAAIYQFLVLGVRHYLPLGAVAVGIVSLWLAQRDMRQGR</sequence>
<evidence type="ECO:0000313" key="3">
    <source>
        <dbReference type="Proteomes" id="UP001235547"/>
    </source>
</evidence>